<feature type="domain" description="BTB" evidence="5">
    <location>
        <begin position="794"/>
        <end position="856"/>
    </location>
</feature>
<dbReference type="InterPro" id="IPR036179">
    <property type="entry name" value="Ig-like_dom_sf"/>
</dbReference>
<dbReference type="InterPro" id="IPR000210">
    <property type="entry name" value="BTB/POZ_dom"/>
</dbReference>
<reference evidence="7" key="1">
    <citation type="submission" date="2020-08" db="EMBL/GenBank/DDBJ databases">
        <title>Multicomponent nature underlies the extraordinary mechanical properties of spider dragline silk.</title>
        <authorList>
            <person name="Kono N."/>
            <person name="Nakamura H."/>
            <person name="Mori M."/>
            <person name="Yoshida Y."/>
            <person name="Ohtoshi R."/>
            <person name="Malay A.D."/>
            <person name="Moran D.A.P."/>
            <person name="Tomita M."/>
            <person name="Numata K."/>
            <person name="Arakawa K."/>
        </authorList>
    </citation>
    <scope>NUCLEOTIDE SEQUENCE</scope>
</reference>
<dbReference type="Gene3D" id="3.30.710.10">
    <property type="entry name" value="Potassium Channel Kv1.1, Chain A"/>
    <property type="match status" value="1"/>
</dbReference>
<dbReference type="PROSITE" id="PS50853">
    <property type="entry name" value="FN3"/>
    <property type="match status" value="2"/>
</dbReference>
<dbReference type="Pfam" id="PF00041">
    <property type="entry name" value="fn3"/>
    <property type="match status" value="1"/>
</dbReference>
<dbReference type="PROSITE" id="PS50097">
    <property type="entry name" value="BTB"/>
    <property type="match status" value="1"/>
</dbReference>
<dbReference type="GO" id="GO:0045214">
    <property type="term" value="P:sarcomere organization"/>
    <property type="evidence" value="ECO:0007669"/>
    <property type="project" value="TreeGrafter"/>
</dbReference>
<keyword evidence="4" id="KW-0732">Signal</keyword>
<dbReference type="SUPFAM" id="SSF54695">
    <property type="entry name" value="POZ domain"/>
    <property type="match status" value="1"/>
</dbReference>
<evidence type="ECO:0000313" key="8">
    <source>
        <dbReference type="Proteomes" id="UP000886998"/>
    </source>
</evidence>
<feature type="compositionally biased region" description="Basic and acidic residues" evidence="3">
    <location>
        <begin position="610"/>
        <end position="623"/>
    </location>
</feature>
<dbReference type="SMART" id="SM00060">
    <property type="entry name" value="FN3"/>
    <property type="match status" value="2"/>
</dbReference>
<dbReference type="FunFam" id="2.60.40.10:FF:000051">
    <property type="entry name" value="Uncharacterized protein, isoform J"/>
    <property type="match status" value="1"/>
</dbReference>
<dbReference type="InterPro" id="IPR036116">
    <property type="entry name" value="FN3_sf"/>
</dbReference>
<sequence>MIFFLIHFLNFSGVFNQHVISADCSSRMLQQPVVPSFKNNLLTLAWPSATLYEYPEEILYSIELLNATLFPEKWIKIASAHRIDDGRSYLFMDILFYLHGTFRFRVQGCYKNGITISSKPSALFDFKAGNKPPKFCQNLKPIVINAGESLSISAKIQGEPTPIISWSLRNKPILPSKYVFIENTPYYTRLVCFNVRQSHSGIYEIKAANEHGIDTICVEVTVIDPTDPIFRKTSLNYDSNVEELYILPGPDGVYSYNASINISGPPNSTGAPEISFKDNYCLELVWTPPEKNSEVPVNGYIIEAKDGPFGMPWRKIATTRDSNCHAEVYFYVQGFYSFRICGFNRVWKGKPSEASEPISSIIQSESPKFSLEDLHALVINASQSFGFLIKIQGEPPPSVTWYKNGKPIETVPDLIVTNTLYDTGLMCKWAQPIHSGTYQVSANNVHGSCTVYVDVNVIGNLSDFELLGSRITYSLLAEDTIEMTNNYILDREIFFPLISKQEVSEHEVSSHVSFTLDSTNCELPSHETSENETMDFNKQSEKIIPFIQDNILSTYNDITMTNSNIVSEQSDESLQWENKDESSELKIPSTADFIPKNPHLELMGTSNDSQSREQSLEIHASEKDSEKKSKIPCLSINKCYEFSSEEIEENLEFVPVANIIACPSTVPPSEPRGPLLVSNICKTSCELKWNPPDSDKEPDLEGYFIEKLHPDSNLWVPEALISDTEIEFSNLIPGKSYEFRVKAFNQIGESKPLQSAKVLIPGESCDFCDSSVEETNVTDIPLALLHFCNEKLYTDIEFNIYDETNCLTLYAHKLILSLWSPVFADQFSSQYAKDNFKITVTDIAPQVFEVMLKFMYGVPSDFYQKIKDLEFVWEVYKAAVNYSIEDLANMCRKIFLSCIPNTKNVFQLLHAGTLIGSETVQNRCLKILQTQTIEALAVQEMSRVTISMVKGILNLPSVSFPSEYELIKWVLDWATQTANLSEVGDTMRLLRPLIDFMALSAEEFGKLFERCNELISKEDGFNILMNILIPGSCELPHWCSSSRKSRNCNK</sequence>
<dbReference type="SUPFAM" id="SSF49265">
    <property type="entry name" value="Fibronectin type III"/>
    <property type="match status" value="2"/>
</dbReference>
<organism evidence="7 8">
    <name type="scientific">Trichonephila inaurata madagascariensis</name>
    <dbReference type="NCBI Taxonomy" id="2747483"/>
    <lineage>
        <taxon>Eukaryota</taxon>
        <taxon>Metazoa</taxon>
        <taxon>Ecdysozoa</taxon>
        <taxon>Arthropoda</taxon>
        <taxon>Chelicerata</taxon>
        <taxon>Arachnida</taxon>
        <taxon>Araneae</taxon>
        <taxon>Araneomorphae</taxon>
        <taxon>Entelegynae</taxon>
        <taxon>Araneoidea</taxon>
        <taxon>Nephilidae</taxon>
        <taxon>Trichonephila</taxon>
        <taxon>Trichonephila inaurata</taxon>
    </lineage>
</organism>
<dbReference type="Proteomes" id="UP000886998">
    <property type="component" value="Unassembled WGS sequence"/>
</dbReference>
<dbReference type="InterPro" id="IPR003961">
    <property type="entry name" value="FN3_dom"/>
</dbReference>
<dbReference type="Pfam" id="PF00651">
    <property type="entry name" value="BTB"/>
    <property type="match status" value="1"/>
</dbReference>
<comment type="caution">
    <text evidence="7">The sequence shown here is derived from an EMBL/GenBank/DDBJ whole genome shotgun (WGS) entry which is preliminary data.</text>
</comment>
<dbReference type="SMART" id="SM00409">
    <property type="entry name" value="IG"/>
    <property type="match status" value="2"/>
</dbReference>
<evidence type="ECO:0000256" key="2">
    <source>
        <dbReference type="ARBA" id="ARBA00023319"/>
    </source>
</evidence>
<dbReference type="Pfam" id="PF07679">
    <property type="entry name" value="I-set"/>
    <property type="match status" value="2"/>
</dbReference>
<proteinExistence type="predicted"/>
<evidence type="ECO:0000256" key="4">
    <source>
        <dbReference type="SAM" id="SignalP"/>
    </source>
</evidence>
<feature type="region of interest" description="Disordered" evidence="3">
    <location>
        <begin position="603"/>
        <end position="623"/>
    </location>
</feature>
<evidence type="ECO:0000256" key="1">
    <source>
        <dbReference type="ARBA" id="ARBA00022737"/>
    </source>
</evidence>
<dbReference type="InterPro" id="IPR013783">
    <property type="entry name" value="Ig-like_fold"/>
</dbReference>
<dbReference type="InterPro" id="IPR011333">
    <property type="entry name" value="SKP1/BTB/POZ_sf"/>
</dbReference>
<dbReference type="InterPro" id="IPR050964">
    <property type="entry name" value="Striated_Muscle_Regulatory"/>
</dbReference>
<dbReference type="FunFam" id="2.60.40.10:FF:000031">
    <property type="entry name" value="Myosin-binding protein C, slow type"/>
    <property type="match status" value="1"/>
</dbReference>
<evidence type="ECO:0000259" key="5">
    <source>
        <dbReference type="PROSITE" id="PS50097"/>
    </source>
</evidence>
<evidence type="ECO:0000256" key="3">
    <source>
        <dbReference type="SAM" id="MobiDB-lite"/>
    </source>
</evidence>
<feature type="domain" description="Fibronectin type-III" evidence="6">
    <location>
        <begin position="667"/>
        <end position="763"/>
    </location>
</feature>
<dbReference type="GO" id="GO:0031430">
    <property type="term" value="C:M band"/>
    <property type="evidence" value="ECO:0007669"/>
    <property type="project" value="TreeGrafter"/>
</dbReference>
<keyword evidence="8" id="KW-1185">Reference proteome</keyword>
<dbReference type="InterPro" id="IPR003599">
    <property type="entry name" value="Ig_sub"/>
</dbReference>
<dbReference type="PANTHER" id="PTHR13817">
    <property type="entry name" value="TITIN"/>
    <property type="match status" value="1"/>
</dbReference>
<accession>A0A8X6JUG9</accession>
<dbReference type="EMBL" id="BMAV01024978">
    <property type="protein sequence ID" value="GFS37491.1"/>
    <property type="molecule type" value="Genomic_DNA"/>
</dbReference>
<name>A0A8X6JUG9_9ARAC</name>
<keyword evidence="2" id="KW-0393">Immunoglobulin domain</keyword>
<dbReference type="OrthoDB" id="6426872at2759"/>
<evidence type="ECO:0000259" key="6">
    <source>
        <dbReference type="PROSITE" id="PS50853"/>
    </source>
</evidence>
<gene>
    <name evidence="7" type="primary">unc-22</name>
    <name evidence="7" type="ORF">TNIN_239501</name>
</gene>
<dbReference type="CDD" id="cd00063">
    <property type="entry name" value="FN3"/>
    <property type="match status" value="2"/>
</dbReference>
<dbReference type="PANTHER" id="PTHR13817:SF151">
    <property type="entry name" value="TITIN"/>
    <property type="match status" value="1"/>
</dbReference>
<feature type="signal peptide" evidence="4">
    <location>
        <begin position="1"/>
        <end position="16"/>
    </location>
</feature>
<feature type="chain" id="PRO_5036484649" evidence="4">
    <location>
        <begin position="17"/>
        <end position="1050"/>
    </location>
</feature>
<dbReference type="AlphaFoldDB" id="A0A8X6JUG9"/>
<evidence type="ECO:0000313" key="7">
    <source>
        <dbReference type="EMBL" id="GFS37491.1"/>
    </source>
</evidence>
<dbReference type="SMART" id="SM00225">
    <property type="entry name" value="BTB"/>
    <property type="match status" value="1"/>
</dbReference>
<keyword evidence="1" id="KW-0677">Repeat</keyword>
<dbReference type="SUPFAM" id="SSF48726">
    <property type="entry name" value="Immunoglobulin"/>
    <property type="match status" value="2"/>
</dbReference>
<dbReference type="CDD" id="cd18186">
    <property type="entry name" value="BTB_POZ_ZBTB_KLHL-like"/>
    <property type="match status" value="1"/>
</dbReference>
<protein>
    <submittedName>
        <fullName evidence="7">Twitchin</fullName>
    </submittedName>
</protein>
<dbReference type="InterPro" id="IPR013098">
    <property type="entry name" value="Ig_I-set"/>
</dbReference>
<dbReference type="Gene3D" id="2.60.40.10">
    <property type="entry name" value="Immunoglobulins"/>
    <property type="match status" value="4"/>
</dbReference>
<feature type="domain" description="Fibronectin type-III" evidence="6">
    <location>
        <begin position="268"/>
        <end position="365"/>
    </location>
</feature>